<evidence type="ECO:0000313" key="2">
    <source>
        <dbReference type="Proteomes" id="UP000184346"/>
    </source>
</evidence>
<keyword evidence="2" id="KW-1185">Reference proteome</keyword>
<proteinExistence type="predicted"/>
<name>A0A1M4X7J2_9GAMM</name>
<evidence type="ECO:0000313" key="1">
    <source>
        <dbReference type="EMBL" id="SHE89480.1"/>
    </source>
</evidence>
<protein>
    <submittedName>
        <fullName evidence="1">Uncharacterized protein</fullName>
    </submittedName>
</protein>
<dbReference type="STRING" id="1121942.SAMN02745148_01359"/>
<dbReference type="OrthoDB" id="9785445at2"/>
<reference evidence="1 2" key="1">
    <citation type="submission" date="2016-11" db="EMBL/GenBank/DDBJ databases">
        <authorList>
            <person name="Jaros S."/>
            <person name="Januszkiewicz K."/>
            <person name="Wedrychowicz H."/>
        </authorList>
    </citation>
    <scope>NUCLEOTIDE SEQUENCE [LARGE SCALE GENOMIC DNA]</scope>
    <source>
        <strain evidence="1 2">DSM 19980</strain>
    </source>
</reference>
<dbReference type="Proteomes" id="UP000184346">
    <property type="component" value="Unassembled WGS sequence"/>
</dbReference>
<dbReference type="AlphaFoldDB" id="A0A1M4X7J2"/>
<accession>A0A1M4X7J2</accession>
<dbReference type="RefSeq" id="WP_072821072.1">
    <property type="nucleotide sequence ID" value="NZ_FQUJ01000005.1"/>
</dbReference>
<organism evidence="1 2">
    <name type="scientific">Modicisalibacter ilicicola DSM 19980</name>
    <dbReference type="NCBI Taxonomy" id="1121942"/>
    <lineage>
        <taxon>Bacteria</taxon>
        <taxon>Pseudomonadati</taxon>
        <taxon>Pseudomonadota</taxon>
        <taxon>Gammaproteobacteria</taxon>
        <taxon>Oceanospirillales</taxon>
        <taxon>Halomonadaceae</taxon>
        <taxon>Modicisalibacter</taxon>
    </lineage>
</organism>
<gene>
    <name evidence="1" type="ORF">SAMN02745148_01359</name>
</gene>
<dbReference type="EMBL" id="FQUJ01000005">
    <property type="protein sequence ID" value="SHE89480.1"/>
    <property type="molecule type" value="Genomic_DNA"/>
</dbReference>
<sequence length="178" mass="20317">MSRGISWNLRQKLKLLAFIALFSGPLVAAWAMVEWRVGIPEEKAAHGRLEPTLPPLSQWPLEEGAATLDHEEWVLAYDCLLPCGGLADRLWRLHRALGREAPRVTRLRLGGGQDPLPGEQVVHWQERPAWSDDAVTWLIDFEGRVVLSYGQDDDPSEILEDVRRLLRMNPEIERLSRE</sequence>